<keyword evidence="2" id="KW-1185">Reference proteome</keyword>
<gene>
    <name evidence="1" type="ORF">CSOL1703_00008564</name>
</gene>
<name>A0A9P0ENY0_9HYPO</name>
<proteinExistence type="predicted"/>
<dbReference type="Proteomes" id="UP000775872">
    <property type="component" value="Unassembled WGS sequence"/>
</dbReference>
<sequence>MHFASSSEIPNFGGYILSAVKMKTGRVSLLSFAVSETDWVGMVLTFVDDSPRSWRNIYRNVAGVVSVPEILVNIECERFALVELAGNSRSAPGIEDLGTGRHKLGRAMKCLSCILAPHDMASHLLFGISIGLDAIDEEEFIAHICVGSSRLV</sequence>
<dbReference type="EMBL" id="CABFOC020000082">
    <property type="protein sequence ID" value="CAH0058086.1"/>
    <property type="molecule type" value="Genomic_DNA"/>
</dbReference>
<evidence type="ECO:0000313" key="1">
    <source>
        <dbReference type="EMBL" id="CAH0058086.1"/>
    </source>
</evidence>
<accession>A0A9P0ENY0</accession>
<evidence type="ECO:0000313" key="2">
    <source>
        <dbReference type="Proteomes" id="UP000775872"/>
    </source>
</evidence>
<comment type="caution">
    <text evidence="1">The sequence shown here is derived from an EMBL/GenBank/DDBJ whole genome shotgun (WGS) entry which is preliminary data.</text>
</comment>
<reference evidence="1" key="1">
    <citation type="submission" date="2021-10" db="EMBL/GenBank/DDBJ databases">
        <authorList>
            <person name="Piombo E."/>
        </authorList>
    </citation>
    <scope>NUCLEOTIDE SEQUENCE</scope>
</reference>
<organism evidence="1 2">
    <name type="scientific">Clonostachys solani</name>
    <dbReference type="NCBI Taxonomy" id="160281"/>
    <lineage>
        <taxon>Eukaryota</taxon>
        <taxon>Fungi</taxon>
        <taxon>Dikarya</taxon>
        <taxon>Ascomycota</taxon>
        <taxon>Pezizomycotina</taxon>
        <taxon>Sordariomycetes</taxon>
        <taxon>Hypocreomycetidae</taxon>
        <taxon>Hypocreales</taxon>
        <taxon>Bionectriaceae</taxon>
        <taxon>Clonostachys</taxon>
    </lineage>
</organism>
<protein>
    <submittedName>
        <fullName evidence="1">Uncharacterized protein</fullName>
    </submittedName>
</protein>
<dbReference type="AlphaFoldDB" id="A0A9P0ENY0"/>